<dbReference type="InterPro" id="IPR017441">
    <property type="entry name" value="Protein_kinase_ATP_BS"/>
</dbReference>
<evidence type="ECO:0000256" key="1">
    <source>
        <dbReference type="ARBA" id="ARBA00023860"/>
    </source>
</evidence>
<dbReference type="AlphaFoldDB" id="A0A418B209"/>
<dbReference type="Pfam" id="PF00069">
    <property type="entry name" value="Pkinase"/>
    <property type="match status" value="1"/>
</dbReference>
<evidence type="ECO:0000313" key="5">
    <source>
        <dbReference type="EMBL" id="RHY32002.1"/>
    </source>
</evidence>
<dbReference type="GO" id="GO:0004672">
    <property type="term" value="F:protein kinase activity"/>
    <property type="evidence" value="ECO:0007669"/>
    <property type="project" value="InterPro"/>
</dbReference>
<organism evidence="5 6">
    <name type="scientific">Aphanomyces invadans</name>
    <dbReference type="NCBI Taxonomy" id="157072"/>
    <lineage>
        <taxon>Eukaryota</taxon>
        <taxon>Sar</taxon>
        <taxon>Stramenopiles</taxon>
        <taxon>Oomycota</taxon>
        <taxon>Saprolegniomycetes</taxon>
        <taxon>Saprolegniales</taxon>
        <taxon>Verrucalvaceae</taxon>
        <taxon>Aphanomyces</taxon>
    </lineage>
</organism>
<dbReference type="InterPro" id="IPR050235">
    <property type="entry name" value="CK1_Ser-Thr_kinase"/>
</dbReference>
<dbReference type="InterPro" id="IPR000719">
    <property type="entry name" value="Prot_kinase_dom"/>
</dbReference>
<accession>A0A418B209</accession>
<proteinExistence type="predicted"/>
<dbReference type="InterPro" id="IPR011009">
    <property type="entry name" value="Kinase-like_dom_sf"/>
</dbReference>
<feature type="region of interest" description="Disordered" evidence="3">
    <location>
        <begin position="468"/>
        <end position="497"/>
    </location>
</feature>
<dbReference type="PANTHER" id="PTHR11909">
    <property type="entry name" value="CASEIN KINASE-RELATED"/>
    <property type="match status" value="1"/>
</dbReference>
<dbReference type="Proteomes" id="UP000285060">
    <property type="component" value="Unassembled WGS sequence"/>
</dbReference>
<gene>
    <name evidence="5" type="ORF">DYB32_002985</name>
</gene>
<dbReference type="PROSITE" id="PS00107">
    <property type="entry name" value="PROTEIN_KINASE_ATP"/>
    <property type="match status" value="1"/>
</dbReference>
<dbReference type="SMART" id="SM00220">
    <property type="entry name" value="S_TKc"/>
    <property type="match status" value="1"/>
</dbReference>
<feature type="domain" description="Protein kinase" evidence="4">
    <location>
        <begin position="17"/>
        <end position="282"/>
    </location>
</feature>
<keyword evidence="2" id="KW-0547">Nucleotide-binding</keyword>
<evidence type="ECO:0000256" key="3">
    <source>
        <dbReference type="SAM" id="MobiDB-lite"/>
    </source>
</evidence>
<dbReference type="EMBL" id="QUSY01000168">
    <property type="protein sequence ID" value="RHY32002.1"/>
    <property type="molecule type" value="Genomic_DNA"/>
</dbReference>
<dbReference type="SUPFAM" id="SSF56112">
    <property type="entry name" value="Protein kinase-like (PK-like)"/>
    <property type="match status" value="1"/>
</dbReference>
<keyword evidence="2" id="KW-0067">ATP-binding</keyword>
<feature type="binding site" evidence="2">
    <location>
        <position position="47"/>
    </location>
    <ligand>
        <name>ATP</name>
        <dbReference type="ChEBI" id="CHEBI:30616"/>
    </ligand>
</feature>
<sequence>MEEKNLLLNGEILLNRWRVVEKIGEGTFSQIYTASDMTNSSHRVAVKVEAPSQMKPVLEWESQVLVALQRKSPYVCKYHHHGKHGENFILVMELLGDNMSKIRQQPDAVHGVPLTKCVSAAIQMLDCLESFHHAGFIHRDIKASNFALSNGKDPKRYFIIDFGLSKQHLDPQGAPIPPRDKAEFRGTSMYASLQAHRREDLGRRDDLWSWMYLVLDFVRGELPWAHDAQKKNREVVVELKEYFTEQHPEQMVEGLPGARHLLAIMEYLKTLGYGDVPNYSYIRKAIKAVEDVNDEASLLHEWDALRDTKDRAAKWVKALKQGVMDDDMLLKVAKHYGSFFGLEDAPDRFKMQEHIWKVEKRLKTQTLSVLPPTIQSYGERRQAEQRKKVESLQRRREADMTVRQNLGSVKRLTQQLVTPPSTLLPAVDIQQDAARVKLSTNTSALLVPGESPTVGTPTNVVVEMDISPLPQDKAVTMPAPRNDGRPSRPPKRSRWDA</sequence>
<feature type="compositionally biased region" description="Basic residues" evidence="3">
    <location>
        <begin position="488"/>
        <end position="497"/>
    </location>
</feature>
<dbReference type="PROSITE" id="PS50011">
    <property type="entry name" value="PROTEIN_KINASE_DOM"/>
    <property type="match status" value="1"/>
</dbReference>
<dbReference type="VEuPathDB" id="FungiDB:H310_13644"/>
<evidence type="ECO:0000313" key="6">
    <source>
        <dbReference type="Proteomes" id="UP000285060"/>
    </source>
</evidence>
<reference evidence="5 6" key="1">
    <citation type="submission" date="2018-08" db="EMBL/GenBank/DDBJ databases">
        <title>Aphanomyces genome sequencing and annotation.</title>
        <authorList>
            <person name="Minardi D."/>
            <person name="Oidtmann B."/>
            <person name="Van Der Giezen M."/>
            <person name="Studholme D.J."/>
        </authorList>
    </citation>
    <scope>NUCLEOTIDE SEQUENCE [LARGE SCALE GENOMIC DNA]</scope>
    <source>
        <strain evidence="5 6">NJM0002</strain>
    </source>
</reference>
<protein>
    <recommendedName>
        <fullName evidence="1">Casein kinase I</fullName>
    </recommendedName>
</protein>
<keyword evidence="6" id="KW-1185">Reference proteome</keyword>
<evidence type="ECO:0000259" key="4">
    <source>
        <dbReference type="PROSITE" id="PS50011"/>
    </source>
</evidence>
<comment type="caution">
    <text evidence="5">The sequence shown here is derived from an EMBL/GenBank/DDBJ whole genome shotgun (WGS) entry which is preliminary data.</text>
</comment>
<dbReference type="Gene3D" id="1.10.510.10">
    <property type="entry name" value="Transferase(Phosphotransferase) domain 1"/>
    <property type="match status" value="1"/>
</dbReference>
<name>A0A418B209_9STRA</name>
<dbReference type="GO" id="GO:0005524">
    <property type="term" value="F:ATP binding"/>
    <property type="evidence" value="ECO:0007669"/>
    <property type="project" value="UniProtKB-UniRule"/>
</dbReference>
<evidence type="ECO:0000256" key="2">
    <source>
        <dbReference type="PROSITE-ProRule" id="PRU10141"/>
    </source>
</evidence>